<feature type="region of interest" description="Disordered" evidence="1">
    <location>
        <begin position="16"/>
        <end position="75"/>
    </location>
</feature>
<protein>
    <submittedName>
        <fullName evidence="2">Uncharacterized protein</fullName>
    </submittedName>
</protein>
<evidence type="ECO:0000256" key="1">
    <source>
        <dbReference type="SAM" id="MobiDB-lite"/>
    </source>
</evidence>
<accession>A0A9Q0D6J0</accession>
<dbReference type="EMBL" id="JANIIK010003664">
    <property type="protein sequence ID" value="KAJ3581117.1"/>
    <property type="molecule type" value="Genomic_DNA"/>
</dbReference>
<feature type="non-terminal residue" evidence="2">
    <location>
        <position position="150"/>
    </location>
</feature>
<organism evidence="2 3">
    <name type="scientific">Muraenolepis orangiensis</name>
    <name type="common">Patagonian moray cod</name>
    <dbReference type="NCBI Taxonomy" id="630683"/>
    <lineage>
        <taxon>Eukaryota</taxon>
        <taxon>Metazoa</taxon>
        <taxon>Chordata</taxon>
        <taxon>Craniata</taxon>
        <taxon>Vertebrata</taxon>
        <taxon>Euteleostomi</taxon>
        <taxon>Actinopterygii</taxon>
        <taxon>Neopterygii</taxon>
        <taxon>Teleostei</taxon>
        <taxon>Neoteleostei</taxon>
        <taxon>Acanthomorphata</taxon>
        <taxon>Zeiogadaria</taxon>
        <taxon>Gadariae</taxon>
        <taxon>Gadiformes</taxon>
        <taxon>Muraenolepidoidei</taxon>
        <taxon>Muraenolepididae</taxon>
        <taxon>Muraenolepis</taxon>
    </lineage>
</organism>
<feature type="compositionally biased region" description="Polar residues" evidence="1">
    <location>
        <begin position="52"/>
        <end position="63"/>
    </location>
</feature>
<evidence type="ECO:0000313" key="2">
    <source>
        <dbReference type="EMBL" id="KAJ3581117.1"/>
    </source>
</evidence>
<gene>
    <name evidence="2" type="ORF">NHX12_017028</name>
</gene>
<reference evidence="2" key="1">
    <citation type="submission" date="2022-07" db="EMBL/GenBank/DDBJ databases">
        <title>Chromosome-level genome of Muraenolepis orangiensis.</title>
        <authorList>
            <person name="Kim J."/>
        </authorList>
    </citation>
    <scope>NUCLEOTIDE SEQUENCE</scope>
    <source>
        <strain evidence="2">KU_S4_2022</strain>
        <tissue evidence="2">Muscle</tissue>
    </source>
</reference>
<sequence length="150" mass="16664">MYMRELGERNLDRAMAMDKVTIGQPTKEGSLPKITMPNRGRDPLQDMDSDQESLGNVGSSSRRNQAKVRRHTLPPILPELERKGCFLIKNSAVRTPPPIHINGQGNRESSEAGVDGPLSRKERQQILKGVHSITVKAAHRHTKALEVDAL</sequence>
<dbReference type="Proteomes" id="UP001148018">
    <property type="component" value="Unassembled WGS sequence"/>
</dbReference>
<evidence type="ECO:0000313" key="3">
    <source>
        <dbReference type="Proteomes" id="UP001148018"/>
    </source>
</evidence>
<feature type="region of interest" description="Disordered" evidence="1">
    <location>
        <begin position="93"/>
        <end position="118"/>
    </location>
</feature>
<dbReference type="OrthoDB" id="3176171at2759"/>
<dbReference type="AlphaFoldDB" id="A0A9Q0D6J0"/>
<comment type="caution">
    <text evidence="2">The sequence shown here is derived from an EMBL/GenBank/DDBJ whole genome shotgun (WGS) entry which is preliminary data.</text>
</comment>
<proteinExistence type="predicted"/>
<keyword evidence="3" id="KW-1185">Reference proteome</keyword>
<name>A0A9Q0D6J0_9TELE</name>